<dbReference type="PANTHER" id="PTHR43611:SF3">
    <property type="entry name" value="FLAVIN MONONUCLEOTIDE HYDROLASE 1, CHLOROPLATIC"/>
    <property type="match status" value="1"/>
</dbReference>
<name>A0A0G1YEL1_9BACT</name>
<evidence type="ECO:0000313" key="1">
    <source>
        <dbReference type="EMBL" id="KKW41610.1"/>
    </source>
</evidence>
<gene>
    <name evidence="1" type="ORF">UY92_C0015G0022</name>
</gene>
<dbReference type="AlphaFoldDB" id="A0A0G1YEL1"/>
<dbReference type="PANTHER" id="PTHR43611">
    <property type="entry name" value="ALPHA-D-GLUCOSE 1-PHOSPHATE PHOSPHATASE"/>
    <property type="match status" value="1"/>
</dbReference>
<dbReference type="SFLD" id="SFLDS00003">
    <property type="entry name" value="Haloacid_Dehalogenase"/>
    <property type="match status" value="1"/>
</dbReference>
<dbReference type="Proteomes" id="UP000033870">
    <property type="component" value="Unassembled WGS sequence"/>
</dbReference>
<dbReference type="SFLD" id="SFLDG01129">
    <property type="entry name" value="C1.5:_HAD__Beta-PGM__Phosphata"/>
    <property type="match status" value="1"/>
</dbReference>
<comment type="caution">
    <text evidence="1">The sequence shown here is derived from an EMBL/GenBank/DDBJ whole genome shotgun (WGS) entry which is preliminary data.</text>
</comment>
<dbReference type="InterPro" id="IPR036412">
    <property type="entry name" value="HAD-like_sf"/>
</dbReference>
<protein>
    <submittedName>
        <fullName evidence="1">HAD-superfamily hydrolase, subfamily IA, variant 3</fullName>
    </submittedName>
</protein>
<dbReference type="EMBL" id="LCRX01000015">
    <property type="protein sequence ID" value="KKW41610.1"/>
    <property type="molecule type" value="Genomic_DNA"/>
</dbReference>
<proteinExistence type="predicted"/>
<accession>A0A0G1YEL1</accession>
<dbReference type="InterPro" id="IPR023214">
    <property type="entry name" value="HAD_sf"/>
</dbReference>
<evidence type="ECO:0000313" key="2">
    <source>
        <dbReference type="Proteomes" id="UP000033870"/>
    </source>
</evidence>
<dbReference type="Pfam" id="PF00702">
    <property type="entry name" value="Hydrolase"/>
    <property type="match status" value="1"/>
</dbReference>
<dbReference type="STRING" id="1619044.UY92_C0015G0022"/>
<organism evidence="1 2">
    <name type="scientific">Candidatus Magasanikbacteria bacterium GW2011_GWA2_56_11</name>
    <dbReference type="NCBI Taxonomy" id="1619044"/>
    <lineage>
        <taxon>Bacteria</taxon>
        <taxon>Candidatus Magasanikiibacteriota</taxon>
    </lineage>
</organism>
<dbReference type="SUPFAM" id="SSF56784">
    <property type="entry name" value="HAD-like"/>
    <property type="match status" value="1"/>
</dbReference>
<reference evidence="1 2" key="1">
    <citation type="journal article" date="2015" name="Nature">
        <title>rRNA introns, odd ribosomes, and small enigmatic genomes across a large radiation of phyla.</title>
        <authorList>
            <person name="Brown C.T."/>
            <person name="Hug L.A."/>
            <person name="Thomas B.C."/>
            <person name="Sharon I."/>
            <person name="Castelle C.J."/>
            <person name="Singh A."/>
            <person name="Wilkins M.J."/>
            <person name="Williams K.H."/>
            <person name="Banfield J.F."/>
        </authorList>
    </citation>
    <scope>NUCLEOTIDE SEQUENCE [LARGE SCALE GENOMIC DNA]</scope>
</reference>
<keyword evidence="1" id="KW-0378">Hydrolase</keyword>
<dbReference type="GO" id="GO:0016787">
    <property type="term" value="F:hydrolase activity"/>
    <property type="evidence" value="ECO:0007669"/>
    <property type="project" value="UniProtKB-KW"/>
</dbReference>
<sequence>MIRLIILDAHGVLFRGGYPATARVLAKRFHHREEDVYAVIYTKYLNQAALKKITQRAAWQKAISELELPLTVAEIKAVHYGELEPNRPVIGYVRRLQQKFRTIMLTKNTRSQLAEINAIYPEVGDLFKRGDVVNTWEYNLPKASRETVLFVSRRFGVKPAEMVYIDDQEANLSDAQRMGVRTVLYKTYNQFRRDLNSLIS</sequence>
<dbReference type="Gene3D" id="3.40.50.1000">
    <property type="entry name" value="HAD superfamily/HAD-like"/>
    <property type="match status" value="1"/>
</dbReference>